<evidence type="ECO:0008006" key="3">
    <source>
        <dbReference type="Google" id="ProtNLM"/>
    </source>
</evidence>
<protein>
    <recommendedName>
        <fullName evidence="3">DUF1127 domain-containing protein</fullName>
    </recommendedName>
</protein>
<evidence type="ECO:0000313" key="1">
    <source>
        <dbReference type="EMBL" id="MFD1196719.1"/>
    </source>
</evidence>
<name>A0ABW3THQ0_9RHOB</name>
<dbReference type="RefSeq" id="WP_380795221.1">
    <property type="nucleotide sequence ID" value="NZ_JBHTKR010000016.1"/>
</dbReference>
<dbReference type="Proteomes" id="UP001597151">
    <property type="component" value="Unassembled WGS sequence"/>
</dbReference>
<keyword evidence="2" id="KW-1185">Reference proteome</keyword>
<comment type="caution">
    <text evidence="1">The sequence shown here is derived from an EMBL/GenBank/DDBJ whole genome shotgun (WGS) entry which is preliminary data.</text>
</comment>
<proteinExistence type="predicted"/>
<sequence>MEHMISARSSGEQRSLLDKKKPSIFFSLTHALKFAITQGLFRNRSTRVFQVDDRVLEDLGVTRAQFLGAWTAGKGKPTPARYAPSNDGVAR</sequence>
<organism evidence="1 2">
    <name type="scientific">Seohaeicola saemankumensis</name>
    <dbReference type="NCBI Taxonomy" id="481181"/>
    <lineage>
        <taxon>Bacteria</taxon>
        <taxon>Pseudomonadati</taxon>
        <taxon>Pseudomonadota</taxon>
        <taxon>Alphaproteobacteria</taxon>
        <taxon>Rhodobacterales</taxon>
        <taxon>Roseobacteraceae</taxon>
        <taxon>Seohaeicola</taxon>
    </lineage>
</organism>
<gene>
    <name evidence="1" type="ORF">ACFQ3C_18840</name>
</gene>
<reference evidence="2" key="1">
    <citation type="journal article" date="2019" name="Int. J. Syst. Evol. Microbiol.">
        <title>The Global Catalogue of Microorganisms (GCM) 10K type strain sequencing project: providing services to taxonomists for standard genome sequencing and annotation.</title>
        <authorList>
            <consortium name="The Broad Institute Genomics Platform"/>
            <consortium name="The Broad Institute Genome Sequencing Center for Infectious Disease"/>
            <person name="Wu L."/>
            <person name="Ma J."/>
        </authorList>
    </citation>
    <scope>NUCLEOTIDE SEQUENCE [LARGE SCALE GENOMIC DNA]</scope>
    <source>
        <strain evidence="2">CCUG 55328</strain>
    </source>
</reference>
<evidence type="ECO:0000313" key="2">
    <source>
        <dbReference type="Proteomes" id="UP001597151"/>
    </source>
</evidence>
<dbReference type="EMBL" id="JBHTKR010000016">
    <property type="protein sequence ID" value="MFD1196719.1"/>
    <property type="molecule type" value="Genomic_DNA"/>
</dbReference>
<accession>A0ABW3THQ0</accession>